<proteinExistence type="predicted"/>
<keyword evidence="1" id="KW-0472">Membrane</keyword>
<organism evidence="2 3">
    <name type="scientific">Clunio marinus</name>
    <dbReference type="NCBI Taxonomy" id="568069"/>
    <lineage>
        <taxon>Eukaryota</taxon>
        <taxon>Metazoa</taxon>
        <taxon>Ecdysozoa</taxon>
        <taxon>Arthropoda</taxon>
        <taxon>Hexapoda</taxon>
        <taxon>Insecta</taxon>
        <taxon>Pterygota</taxon>
        <taxon>Neoptera</taxon>
        <taxon>Endopterygota</taxon>
        <taxon>Diptera</taxon>
        <taxon>Nematocera</taxon>
        <taxon>Chironomoidea</taxon>
        <taxon>Chironomidae</taxon>
        <taxon>Clunio</taxon>
    </lineage>
</organism>
<protein>
    <submittedName>
        <fullName evidence="2">CLUMA_CG015484, isoform A</fullName>
    </submittedName>
</protein>
<keyword evidence="3" id="KW-1185">Reference proteome</keyword>
<feature type="transmembrane region" description="Helical" evidence="1">
    <location>
        <begin position="42"/>
        <end position="61"/>
    </location>
</feature>
<dbReference type="Proteomes" id="UP000183832">
    <property type="component" value="Unassembled WGS sequence"/>
</dbReference>
<dbReference type="AlphaFoldDB" id="A0A1J1IPF9"/>
<gene>
    <name evidence="2" type="ORF">CLUMA_CG015484</name>
</gene>
<dbReference type="EMBL" id="CVRI01000057">
    <property type="protein sequence ID" value="CRL02123.1"/>
    <property type="molecule type" value="Genomic_DNA"/>
</dbReference>
<evidence type="ECO:0000313" key="2">
    <source>
        <dbReference type="EMBL" id="CRL02123.1"/>
    </source>
</evidence>
<evidence type="ECO:0000256" key="1">
    <source>
        <dbReference type="SAM" id="Phobius"/>
    </source>
</evidence>
<keyword evidence="1" id="KW-0812">Transmembrane</keyword>
<reference evidence="2 3" key="1">
    <citation type="submission" date="2015-04" db="EMBL/GenBank/DDBJ databases">
        <authorList>
            <person name="Syromyatnikov M.Y."/>
            <person name="Popov V.N."/>
        </authorList>
    </citation>
    <scope>NUCLEOTIDE SEQUENCE [LARGE SCALE GENOMIC DNA]</scope>
</reference>
<sequence length="104" mass="11665">MNSQVDTTIKNIQSFVVCLIIVDKLCECPNVLCLPTVAVESFILSVFISLSFYAYVSYLAIRNECHVSRNTSRDKGACRCIYQPFNSTCICEELPCPLKDVEVS</sequence>
<keyword evidence="1" id="KW-1133">Transmembrane helix</keyword>
<name>A0A1J1IPF9_9DIPT</name>
<accession>A0A1J1IPF9</accession>
<evidence type="ECO:0000313" key="3">
    <source>
        <dbReference type="Proteomes" id="UP000183832"/>
    </source>
</evidence>